<comment type="catalytic activity">
    <reaction evidence="13">
        <text>glycolate + O2 = glyoxylate + H2O2</text>
        <dbReference type="Rhea" id="RHEA:25311"/>
        <dbReference type="ChEBI" id="CHEBI:15379"/>
        <dbReference type="ChEBI" id="CHEBI:16240"/>
        <dbReference type="ChEBI" id="CHEBI:29805"/>
        <dbReference type="ChEBI" id="CHEBI:36655"/>
        <dbReference type="EC" id="1.1.3.15"/>
    </reaction>
    <physiologicalReaction direction="left-to-right" evidence="13">
        <dbReference type="Rhea" id="RHEA:25312"/>
    </physiologicalReaction>
</comment>
<dbReference type="InterPro" id="IPR037396">
    <property type="entry name" value="FMN_HAD"/>
</dbReference>
<organism evidence="15 16">
    <name type="scientific">Arabidopsis arenosa</name>
    <name type="common">Sand rock-cress</name>
    <name type="synonym">Cardaminopsis arenosa</name>
    <dbReference type="NCBI Taxonomy" id="38785"/>
    <lineage>
        <taxon>Eukaryota</taxon>
        <taxon>Viridiplantae</taxon>
        <taxon>Streptophyta</taxon>
        <taxon>Embryophyta</taxon>
        <taxon>Tracheophyta</taxon>
        <taxon>Spermatophyta</taxon>
        <taxon>Magnoliopsida</taxon>
        <taxon>eudicotyledons</taxon>
        <taxon>Gunneridae</taxon>
        <taxon>Pentapetalae</taxon>
        <taxon>rosids</taxon>
        <taxon>malvids</taxon>
        <taxon>Brassicales</taxon>
        <taxon>Brassicaceae</taxon>
        <taxon>Camelineae</taxon>
        <taxon>Arabidopsis</taxon>
    </lineage>
</organism>
<feature type="domain" description="FMN hydroxy acid dehydrogenase" evidence="14">
    <location>
        <begin position="1"/>
        <end position="359"/>
    </location>
</feature>
<sequence>MEITNVTEYDAIAKQKLPKMAYDYYASGAEDQWTLQENRNAFARILFRPRILIDVSKIDMATTVLGFKISMPIMVAPTAFQKMAHPDGEYATARAASAAGTIMTLSSWATSSVEEVASTGPGIRFFQLYVYKNRKVVEQLVRRAEKAGFKAIALTVDTPRLGRRESDIKNRFTLPPNLTLKNFEGLDLGKMDEANDSGLASYVAGQIDRTLSWKDIQWLQTITNLPILVKGVITGEDARIAIQAGAAGIIVSNHGARQLDYVPATISALEEVVKATQGRVPVFLDGGVRRGTDVFKALALGASGIFIGRPVVFALAAEGEAGVRKVLQMLRDEFELTMALSGCRSLSEITRNHIVTEWDTPRHLPRDTLQKMEITNVTEYDAIAKQKLPKMVYDYYASGAEDQWTLQENRNAFARILFRPRILIDVSKIDMTTTVLGFKISMPIMVAPTAMQKMAHPDGEYATARAASAAGTIMTLSSWATSSVEEVASTGPGIRFFQLYVYKNRNVVEQLVRRAERAGFKAIALTVDTPRLGRRESDIKNRFTLPPNLTLKNFEGLDLGKMDEANDSGLASYVAGQIDRTLSWKDVQWLQTITKLPILVKGVLTGEDARIAIQAGAAGIIVSNHGARQLDYVPATISALEEVVKATQGRIPVFLDGGVRRGTDVFKALALGASGIFIGRPVVFSLAAEGEAGVRKVLQMLRDEFELTMALSGCRSLKEISRNHITTEWDTPRPSARL</sequence>
<name>A0A8S1ZYY3_ARAAE</name>
<gene>
    <name evidence="15" type="ORF">AARE701A_LOCUS7174</name>
</gene>
<dbReference type="PROSITE" id="PS00557">
    <property type="entry name" value="FMN_HYDROXY_ACID_DH_1"/>
    <property type="match status" value="2"/>
</dbReference>
<evidence type="ECO:0000256" key="2">
    <source>
        <dbReference type="ARBA" id="ARBA00004275"/>
    </source>
</evidence>
<evidence type="ECO:0000256" key="6">
    <source>
        <dbReference type="ARBA" id="ARBA00022594"/>
    </source>
</evidence>
<comment type="similarity">
    <text evidence="12">Belongs to the FMN-dependent alpha-hydroxy acid dehydrogenase family.</text>
</comment>
<dbReference type="AlphaFoldDB" id="A0A8S1ZYY3"/>
<reference evidence="15" key="1">
    <citation type="submission" date="2021-01" db="EMBL/GenBank/DDBJ databases">
        <authorList>
            <person name="Bezrukov I."/>
        </authorList>
    </citation>
    <scope>NUCLEOTIDE SEQUENCE</scope>
</reference>
<dbReference type="GO" id="GO:0010181">
    <property type="term" value="F:FMN binding"/>
    <property type="evidence" value="ECO:0007669"/>
    <property type="project" value="InterPro"/>
</dbReference>
<dbReference type="GO" id="GO:0003973">
    <property type="term" value="F:(S)-2-hydroxy-acid oxidase activity"/>
    <property type="evidence" value="ECO:0007669"/>
    <property type="project" value="UniProtKB-EC"/>
</dbReference>
<evidence type="ECO:0000256" key="4">
    <source>
        <dbReference type="ARBA" id="ARBA00011881"/>
    </source>
</evidence>
<dbReference type="PANTHER" id="PTHR10578">
    <property type="entry name" value="S -2-HYDROXY-ACID OXIDASE-RELATED"/>
    <property type="match status" value="1"/>
</dbReference>
<keyword evidence="7" id="KW-0285">Flavoprotein</keyword>
<dbReference type="FunFam" id="3.20.20.70:FF:000063">
    <property type="entry name" value="peroxisomal (S)-2-hydroxy-acid oxidase GLO1"/>
    <property type="match status" value="2"/>
</dbReference>
<dbReference type="InterPro" id="IPR012133">
    <property type="entry name" value="Alpha-hydoxy_acid_DH_FMN"/>
</dbReference>
<dbReference type="GO" id="GO:0042742">
    <property type="term" value="P:defense response to bacterium"/>
    <property type="evidence" value="ECO:0007669"/>
    <property type="project" value="UniProtKB-ARBA"/>
</dbReference>
<keyword evidence="10" id="KW-0576">Peroxisome</keyword>
<dbReference type="Pfam" id="PF01070">
    <property type="entry name" value="FMN_dh"/>
    <property type="match status" value="2"/>
</dbReference>
<evidence type="ECO:0000256" key="10">
    <source>
        <dbReference type="ARBA" id="ARBA00023140"/>
    </source>
</evidence>
<evidence type="ECO:0000256" key="3">
    <source>
        <dbReference type="ARBA" id="ARBA00004923"/>
    </source>
</evidence>
<evidence type="ECO:0000256" key="13">
    <source>
        <dbReference type="ARBA" id="ARBA00036241"/>
    </source>
</evidence>
<dbReference type="GO" id="GO:0050665">
    <property type="term" value="P:hydrogen peroxide biosynthetic process"/>
    <property type="evidence" value="ECO:0007669"/>
    <property type="project" value="UniProtKB-ARBA"/>
</dbReference>
<evidence type="ECO:0000256" key="7">
    <source>
        <dbReference type="ARBA" id="ARBA00022630"/>
    </source>
</evidence>
<evidence type="ECO:0000256" key="11">
    <source>
        <dbReference type="ARBA" id="ARBA00023238"/>
    </source>
</evidence>
<dbReference type="GO" id="GO:0009854">
    <property type="term" value="P:oxidative photosynthetic carbon pathway"/>
    <property type="evidence" value="ECO:0007669"/>
    <property type="project" value="UniProtKB-KW"/>
</dbReference>
<dbReference type="CDD" id="cd02809">
    <property type="entry name" value="alpha_hydroxyacid_oxid_FMN"/>
    <property type="match status" value="2"/>
</dbReference>
<dbReference type="PROSITE" id="PS51349">
    <property type="entry name" value="FMN_HYDROXY_ACID_DH_2"/>
    <property type="match status" value="2"/>
</dbReference>
<dbReference type="EMBL" id="LR999453">
    <property type="protein sequence ID" value="CAE5967262.1"/>
    <property type="molecule type" value="Genomic_DNA"/>
</dbReference>
<dbReference type="InterPro" id="IPR008259">
    <property type="entry name" value="FMN_hydac_DH_AS"/>
</dbReference>
<feature type="domain" description="FMN hydroxy acid dehydrogenase" evidence="14">
    <location>
        <begin position="369"/>
        <end position="730"/>
    </location>
</feature>
<protein>
    <recommendedName>
        <fullName evidence="5">(S)-2-hydroxy-acid oxidase</fullName>
        <ecNumber evidence="5">1.1.3.15</ecNumber>
    </recommendedName>
</protein>
<dbReference type="PANTHER" id="PTHR10578:SF107">
    <property type="entry name" value="2-HYDROXYACID OXIDASE 1"/>
    <property type="match status" value="1"/>
</dbReference>
<evidence type="ECO:0000256" key="5">
    <source>
        <dbReference type="ARBA" id="ARBA00013087"/>
    </source>
</evidence>
<comment type="subcellular location">
    <subcellularLocation>
        <location evidence="2">Peroxisome</location>
    </subcellularLocation>
</comment>
<dbReference type="Gene3D" id="3.20.20.70">
    <property type="entry name" value="Aldolase class I"/>
    <property type="match status" value="2"/>
</dbReference>
<dbReference type="Proteomes" id="UP000682877">
    <property type="component" value="Chromosome 3"/>
</dbReference>
<dbReference type="InterPro" id="IPR000262">
    <property type="entry name" value="FMN-dep_DH"/>
</dbReference>
<evidence type="ECO:0000259" key="14">
    <source>
        <dbReference type="PROSITE" id="PS51349"/>
    </source>
</evidence>
<comment type="subunit">
    <text evidence="4">Homotetramer.</text>
</comment>
<dbReference type="SUPFAM" id="SSF51395">
    <property type="entry name" value="FMN-linked oxidoreductases"/>
    <property type="match status" value="2"/>
</dbReference>
<keyword evidence="11" id="KW-0601">Photorespiration</keyword>
<comment type="cofactor">
    <cofactor evidence="1">
        <name>FMN</name>
        <dbReference type="ChEBI" id="CHEBI:58210"/>
    </cofactor>
</comment>
<accession>A0A8S1ZYY3</accession>
<keyword evidence="9" id="KW-0560">Oxidoreductase</keyword>
<keyword evidence="16" id="KW-1185">Reference proteome</keyword>
<keyword evidence="8" id="KW-0288">FMN</keyword>
<evidence type="ECO:0000256" key="8">
    <source>
        <dbReference type="ARBA" id="ARBA00022643"/>
    </source>
</evidence>
<proteinExistence type="inferred from homology"/>
<comment type="pathway">
    <text evidence="3">Photosynthesis; photorespiration; glycine from 2-phosphoglycolate: step 2/3.</text>
</comment>
<evidence type="ECO:0000256" key="1">
    <source>
        <dbReference type="ARBA" id="ARBA00001917"/>
    </source>
</evidence>
<keyword evidence="6" id="KW-0323">Glycolate pathway</keyword>
<evidence type="ECO:0000313" key="15">
    <source>
        <dbReference type="EMBL" id="CAE5967262.1"/>
    </source>
</evidence>
<evidence type="ECO:0000256" key="9">
    <source>
        <dbReference type="ARBA" id="ARBA00023002"/>
    </source>
</evidence>
<evidence type="ECO:0000313" key="16">
    <source>
        <dbReference type="Proteomes" id="UP000682877"/>
    </source>
</evidence>
<dbReference type="GO" id="GO:0005777">
    <property type="term" value="C:peroxisome"/>
    <property type="evidence" value="ECO:0007669"/>
    <property type="project" value="UniProtKB-SubCell"/>
</dbReference>
<dbReference type="EC" id="1.1.3.15" evidence="5"/>
<dbReference type="InterPro" id="IPR013785">
    <property type="entry name" value="Aldolase_TIM"/>
</dbReference>
<evidence type="ECO:0000256" key="12">
    <source>
        <dbReference type="ARBA" id="ARBA00024042"/>
    </source>
</evidence>